<feature type="region of interest" description="Disordered" evidence="1">
    <location>
        <begin position="29"/>
        <end position="49"/>
    </location>
</feature>
<name>A0A2C9LR76_BIOGL</name>
<reference evidence="3" key="1">
    <citation type="submission" date="2020-05" db="UniProtKB">
        <authorList>
            <consortium name="EnsemblMetazoa"/>
        </authorList>
    </citation>
    <scope>IDENTIFICATION</scope>
    <source>
        <strain evidence="3">BB02</strain>
    </source>
</reference>
<dbReference type="KEGG" id="bgt:106059218"/>
<dbReference type="Proteomes" id="UP000076420">
    <property type="component" value="Unassembled WGS sequence"/>
</dbReference>
<feature type="domain" description="MAM" evidence="2">
    <location>
        <begin position="4"/>
        <end position="108"/>
    </location>
</feature>
<accession>A0A2C9LR76</accession>
<gene>
    <name evidence="3" type="primary">106059218</name>
</gene>
<dbReference type="SUPFAM" id="SSF49899">
    <property type="entry name" value="Concanavalin A-like lectins/glucanases"/>
    <property type="match status" value="1"/>
</dbReference>
<evidence type="ECO:0000256" key="1">
    <source>
        <dbReference type="SAM" id="MobiDB-lite"/>
    </source>
</evidence>
<dbReference type="STRING" id="6526.A0A2C9LR76"/>
<evidence type="ECO:0000313" key="4">
    <source>
        <dbReference type="Proteomes" id="UP000076420"/>
    </source>
</evidence>
<proteinExistence type="predicted"/>
<dbReference type="GO" id="GO:0016020">
    <property type="term" value="C:membrane"/>
    <property type="evidence" value="ECO:0007669"/>
    <property type="project" value="InterPro"/>
</dbReference>
<dbReference type="VEuPathDB" id="VectorBase:BGLAX_027905"/>
<dbReference type="PROSITE" id="PS50060">
    <property type="entry name" value="MAM_2"/>
    <property type="match status" value="1"/>
</dbReference>
<dbReference type="InterPro" id="IPR013320">
    <property type="entry name" value="ConA-like_dom_sf"/>
</dbReference>
<dbReference type="EnsemblMetazoa" id="BGLB034070-RA">
    <property type="protein sequence ID" value="BGLB034070-PA"/>
    <property type="gene ID" value="BGLB034070"/>
</dbReference>
<dbReference type="InterPro" id="IPR000998">
    <property type="entry name" value="MAM_dom"/>
</dbReference>
<sequence length="108" mass="11906">GTSNGCDFEDGLCGWSHDITDDFNWVINQGETPTANTGPEADHTKNDSSDVGSLEVFIRAQKIPTIALDTDHQIFYKTGNLGDNWIKADVIMPQVTEPVQVMCLSFKM</sequence>
<dbReference type="AlphaFoldDB" id="A0A2C9LR76"/>
<dbReference type="InterPro" id="IPR051560">
    <property type="entry name" value="MAM_domain-containing"/>
</dbReference>
<organism evidence="3 4">
    <name type="scientific">Biomphalaria glabrata</name>
    <name type="common">Bloodfluke planorb</name>
    <name type="synonym">Freshwater snail</name>
    <dbReference type="NCBI Taxonomy" id="6526"/>
    <lineage>
        <taxon>Eukaryota</taxon>
        <taxon>Metazoa</taxon>
        <taxon>Spiralia</taxon>
        <taxon>Lophotrochozoa</taxon>
        <taxon>Mollusca</taxon>
        <taxon>Gastropoda</taxon>
        <taxon>Heterobranchia</taxon>
        <taxon>Euthyneura</taxon>
        <taxon>Panpulmonata</taxon>
        <taxon>Hygrophila</taxon>
        <taxon>Lymnaeoidea</taxon>
        <taxon>Planorbidae</taxon>
        <taxon>Biomphalaria</taxon>
    </lineage>
</organism>
<dbReference type="Pfam" id="PF00629">
    <property type="entry name" value="MAM"/>
    <property type="match status" value="1"/>
</dbReference>
<evidence type="ECO:0000313" key="3">
    <source>
        <dbReference type="EnsemblMetazoa" id="BGLB034070-PA"/>
    </source>
</evidence>
<dbReference type="PANTHER" id="PTHR23282:SF101">
    <property type="entry name" value="MAM DOMAIN-CONTAINING PROTEIN"/>
    <property type="match status" value="1"/>
</dbReference>
<evidence type="ECO:0000259" key="2">
    <source>
        <dbReference type="PROSITE" id="PS50060"/>
    </source>
</evidence>
<dbReference type="PANTHER" id="PTHR23282">
    <property type="entry name" value="APICAL ENDOSOMAL GLYCOPROTEIN PRECURSOR"/>
    <property type="match status" value="1"/>
</dbReference>
<dbReference type="VEuPathDB" id="VectorBase:BGLB034070"/>
<protein>
    <recommendedName>
        <fullName evidence="2">MAM domain-containing protein</fullName>
    </recommendedName>
</protein>
<dbReference type="Gene3D" id="2.60.120.200">
    <property type="match status" value="1"/>
</dbReference>